<feature type="transmembrane region" description="Helical" evidence="12">
    <location>
        <begin position="112"/>
        <end position="130"/>
    </location>
</feature>
<feature type="transmembrane region" description="Helical" evidence="12">
    <location>
        <begin position="234"/>
        <end position="253"/>
    </location>
</feature>
<evidence type="ECO:0000256" key="11">
    <source>
        <dbReference type="RuleBase" id="RU362091"/>
    </source>
</evidence>
<evidence type="ECO:0000313" key="14">
    <source>
        <dbReference type="Proteomes" id="UP000276133"/>
    </source>
</evidence>
<dbReference type="Proteomes" id="UP000276133">
    <property type="component" value="Unassembled WGS sequence"/>
</dbReference>
<evidence type="ECO:0000256" key="12">
    <source>
        <dbReference type="SAM" id="Phobius"/>
    </source>
</evidence>
<feature type="transmembrane region" description="Helical" evidence="12">
    <location>
        <begin position="274"/>
        <end position="296"/>
    </location>
</feature>
<feature type="transmembrane region" description="Helical" evidence="12">
    <location>
        <begin position="505"/>
        <end position="527"/>
    </location>
</feature>
<dbReference type="STRING" id="10195.A0A3M7S7K8"/>
<keyword evidence="3" id="KW-0813">Transport</keyword>
<dbReference type="EMBL" id="REGN01001893">
    <property type="protein sequence ID" value="RNA31814.1"/>
    <property type="molecule type" value="Genomic_DNA"/>
</dbReference>
<feature type="transmembrane region" description="Helical" evidence="12">
    <location>
        <begin position="386"/>
        <end position="406"/>
    </location>
</feature>
<dbReference type="InterPro" id="IPR001734">
    <property type="entry name" value="Na/solute_symporter"/>
</dbReference>
<keyword evidence="6 12" id="KW-1133">Transmembrane helix</keyword>
<comment type="similarity">
    <text evidence="2 11">Belongs to the sodium:solute symporter (SSF) (TC 2.A.21) family.</text>
</comment>
<dbReference type="CDD" id="cd11492">
    <property type="entry name" value="SLC5sbd_NIS-SMVT"/>
    <property type="match status" value="1"/>
</dbReference>
<keyword evidence="9 12" id="KW-0472">Membrane</keyword>
<keyword evidence="4" id="KW-1003">Cell membrane</keyword>
<evidence type="ECO:0000256" key="4">
    <source>
        <dbReference type="ARBA" id="ARBA00022475"/>
    </source>
</evidence>
<gene>
    <name evidence="13" type="ORF">BpHYR1_039634</name>
</gene>
<keyword evidence="5 12" id="KW-0812">Transmembrane</keyword>
<dbReference type="NCBIfam" id="TIGR00813">
    <property type="entry name" value="sss"/>
    <property type="match status" value="1"/>
</dbReference>
<evidence type="ECO:0000256" key="8">
    <source>
        <dbReference type="ARBA" id="ARBA00023065"/>
    </source>
</evidence>
<keyword evidence="14" id="KW-1185">Reference proteome</keyword>
<dbReference type="InterPro" id="IPR038377">
    <property type="entry name" value="Na/Glc_symporter_sf"/>
</dbReference>
<reference evidence="13 14" key="1">
    <citation type="journal article" date="2018" name="Sci. Rep.">
        <title>Genomic signatures of local adaptation to the degree of environmental predictability in rotifers.</title>
        <authorList>
            <person name="Franch-Gras L."/>
            <person name="Hahn C."/>
            <person name="Garcia-Roger E.M."/>
            <person name="Carmona M.J."/>
            <person name="Serra M."/>
            <person name="Gomez A."/>
        </authorList>
    </citation>
    <scope>NUCLEOTIDE SEQUENCE [LARGE SCALE GENOMIC DNA]</scope>
    <source>
        <strain evidence="13">HYR1</strain>
    </source>
</reference>
<evidence type="ECO:0000256" key="9">
    <source>
        <dbReference type="ARBA" id="ARBA00023136"/>
    </source>
</evidence>
<dbReference type="GO" id="GO:0005886">
    <property type="term" value="C:plasma membrane"/>
    <property type="evidence" value="ECO:0007669"/>
    <property type="project" value="UniProtKB-SubCell"/>
</dbReference>
<feature type="transmembrane region" description="Helical" evidence="12">
    <location>
        <begin position="82"/>
        <end position="105"/>
    </location>
</feature>
<evidence type="ECO:0000256" key="10">
    <source>
        <dbReference type="ARBA" id="ARBA00023201"/>
    </source>
</evidence>
<dbReference type="InterPro" id="IPR051163">
    <property type="entry name" value="Sodium:Solute_Symporter_SSF"/>
</dbReference>
<comment type="subcellular location">
    <subcellularLocation>
        <location evidence="1">Cell membrane</location>
        <topology evidence="1">Multi-pass membrane protein</topology>
    </subcellularLocation>
</comment>
<dbReference type="GO" id="GO:0006814">
    <property type="term" value="P:sodium ion transport"/>
    <property type="evidence" value="ECO:0007669"/>
    <property type="project" value="UniProtKB-KW"/>
</dbReference>
<accession>A0A3M7S7K8</accession>
<dbReference type="AlphaFoldDB" id="A0A3M7S7K8"/>
<keyword evidence="7" id="KW-0915">Sodium</keyword>
<name>A0A3M7S7K8_BRAPC</name>
<dbReference type="GO" id="GO:0015293">
    <property type="term" value="F:symporter activity"/>
    <property type="evidence" value="ECO:0007669"/>
    <property type="project" value="TreeGrafter"/>
</dbReference>
<proteinExistence type="inferred from homology"/>
<keyword evidence="10" id="KW-0739">Sodium transport</keyword>
<feature type="transmembrane region" description="Helical" evidence="12">
    <location>
        <begin position="52"/>
        <end position="70"/>
    </location>
</feature>
<sequence>MIEQIDKFHYADYIVFVGLLMMSALIGISIGWMDRKKNSTQDYLLGGGDLKIFPIGISILGSFISAVAILGVSSEMYQYGTLYWTVIFSYPITLAVAGLVFAPLFHRLRITSAYEFLYMSVALYSPSLAIEQVTGIPLFYSIIGTGGICALYTVAGGLKGTVWIDTFQVGVMFIGFILKFSIVRNLNKKIQGLTVLIIKGIIEIPGGLSEVWRRAEQSDRIEFFDFNPSPFVRHTTWALFFGSFFTDLTVYGANQGSIQRYMAVRKWQYAAKALLVNLVGVFFLQTLICLCGLIAYAKYYDCDILSTGTINKGEQILSFLVLDILGQFHGFPGLFVATIYSAALSTISTGMNSLAAVCITDFVKPFYQKKYGISLTEKKATFTSKAIALFFGLAAIGMAFSCQFFGSTVMQLTSSIFGLLGGPLLGVISLGMFVKKANWVGAIVGLILSTIGSIYLGVIGVLYNKPSGLKPVSTIGCNITTTTTTKNLTSPIEYDDGPFLSQLSYLYYSLCACIITYFFGIVISVLVEKMKWIEIKPIKSEYLFSLNVWNDNKVGQNKVDVEFRRKSIELSENNSIKF</sequence>
<dbReference type="PROSITE" id="PS50283">
    <property type="entry name" value="NA_SOLUT_SYMP_3"/>
    <property type="match status" value="1"/>
</dbReference>
<dbReference type="PANTHER" id="PTHR42985:SF2">
    <property type="entry name" value="SODIUM-DEPENDENT MULTIVITAMIN TRANSPORTER"/>
    <property type="match status" value="1"/>
</dbReference>
<protein>
    <submittedName>
        <fullName evidence="13">Sodium-coupled monocarboxylate transporter 1-like</fullName>
    </submittedName>
</protein>
<dbReference type="Gene3D" id="1.20.1730.10">
    <property type="entry name" value="Sodium/glucose cotransporter"/>
    <property type="match status" value="1"/>
</dbReference>
<evidence type="ECO:0000256" key="1">
    <source>
        <dbReference type="ARBA" id="ARBA00004651"/>
    </source>
</evidence>
<organism evidence="13 14">
    <name type="scientific">Brachionus plicatilis</name>
    <name type="common">Marine rotifer</name>
    <name type="synonym">Brachionus muelleri</name>
    <dbReference type="NCBI Taxonomy" id="10195"/>
    <lineage>
        <taxon>Eukaryota</taxon>
        <taxon>Metazoa</taxon>
        <taxon>Spiralia</taxon>
        <taxon>Gnathifera</taxon>
        <taxon>Rotifera</taxon>
        <taxon>Eurotatoria</taxon>
        <taxon>Monogononta</taxon>
        <taxon>Pseudotrocha</taxon>
        <taxon>Ploima</taxon>
        <taxon>Brachionidae</taxon>
        <taxon>Brachionus</taxon>
    </lineage>
</organism>
<feature type="transmembrane region" description="Helical" evidence="12">
    <location>
        <begin position="13"/>
        <end position="32"/>
    </location>
</feature>
<evidence type="ECO:0000256" key="7">
    <source>
        <dbReference type="ARBA" id="ARBA00023053"/>
    </source>
</evidence>
<evidence type="ECO:0000313" key="13">
    <source>
        <dbReference type="EMBL" id="RNA31814.1"/>
    </source>
</evidence>
<dbReference type="OrthoDB" id="6132759at2759"/>
<feature type="transmembrane region" description="Helical" evidence="12">
    <location>
        <begin position="162"/>
        <end position="182"/>
    </location>
</feature>
<evidence type="ECO:0000256" key="3">
    <source>
        <dbReference type="ARBA" id="ARBA00022448"/>
    </source>
</evidence>
<feature type="transmembrane region" description="Helical" evidence="12">
    <location>
        <begin position="136"/>
        <end position="155"/>
    </location>
</feature>
<feature type="transmembrane region" description="Helical" evidence="12">
    <location>
        <begin position="412"/>
        <end position="433"/>
    </location>
</feature>
<feature type="transmembrane region" description="Helical" evidence="12">
    <location>
        <begin position="440"/>
        <end position="463"/>
    </location>
</feature>
<evidence type="ECO:0000256" key="5">
    <source>
        <dbReference type="ARBA" id="ARBA00022692"/>
    </source>
</evidence>
<keyword evidence="8" id="KW-0406">Ion transport</keyword>
<comment type="caution">
    <text evidence="13">The sequence shown here is derived from an EMBL/GenBank/DDBJ whole genome shotgun (WGS) entry which is preliminary data.</text>
</comment>
<dbReference type="Pfam" id="PF00474">
    <property type="entry name" value="SSF"/>
    <property type="match status" value="1"/>
</dbReference>
<evidence type="ECO:0000256" key="2">
    <source>
        <dbReference type="ARBA" id="ARBA00006434"/>
    </source>
</evidence>
<dbReference type="PANTHER" id="PTHR42985">
    <property type="entry name" value="SODIUM-COUPLED MONOCARBOXYLATE TRANSPORTER"/>
    <property type="match status" value="1"/>
</dbReference>
<evidence type="ECO:0000256" key="6">
    <source>
        <dbReference type="ARBA" id="ARBA00022989"/>
    </source>
</evidence>